<organism evidence="2 3">
    <name type="scientific">Photobacterium aphoticum</name>
    <dbReference type="NCBI Taxonomy" id="754436"/>
    <lineage>
        <taxon>Bacteria</taxon>
        <taxon>Pseudomonadati</taxon>
        <taxon>Pseudomonadota</taxon>
        <taxon>Gammaproteobacteria</taxon>
        <taxon>Vibrionales</taxon>
        <taxon>Vibrionaceae</taxon>
        <taxon>Photobacterium</taxon>
    </lineage>
</organism>
<proteinExistence type="predicted"/>
<evidence type="ECO:0000313" key="3">
    <source>
        <dbReference type="Proteomes" id="UP000029227"/>
    </source>
</evidence>
<comment type="caution">
    <text evidence="2">The sequence shown here is derived from an EMBL/GenBank/DDBJ whole genome shotgun (WGS) entry which is preliminary data.</text>
</comment>
<sequence>MKKIVLMCATAVWLLAGCDQQPASSSTADAEKAPAAVASQEAAPAGDHVEKNGMLSQLDQPADAAVDKDLVKDEAEANAVAANEAVDPAHTSQNALDWNGTYTGILPCASCEGIKTEVVLHKDGTYSLTEMYLGEAGDAYEYEGSFNWNAAGNTIALPGVGENGAKFFVGENQLFRLDQDGNRVTGDLAEHYILKKQ</sequence>
<dbReference type="Pfam" id="PF04170">
    <property type="entry name" value="NlpE"/>
    <property type="match status" value="1"/>
</dbReference>
<evidence type="ECO:0000256" key="1">
    <source>
        <dbReference type="SAM" id="MobiDB-lite"/>
    </source>
</evidence>
<dbReference type="Gene3D" id="2.40.128.640">
    <property type="match status" value="1"/>
</dbReference>
<keyword evidence="2" id="KW-0449">Lipoprotein</keyword>
<feature type="region of interest" description="Disordered" evidence="1">
    <location>
        <begin position="23"/>
        <end position="46"/>
    </location>
</feature>
<dbReference type="InterPro" id="IPR007298">
    <property type="entry name" value="Cu-R_lipoprotein_NlpE"/>
</dbReference>
<dbReference type="eggNOG" id="COG3015">
    <property type="taxonomic scope" value="Bacteria"/>
</dbReference>
<feature type="compositionally biased region" description="Low complexity" evidence="1">
    <location>
        <begin position="33"/>
        <end position="45"/>
    </location>
</feature>
<name>A0A090R8N8_9GAMM</name>
<dbReference type="STRING" id="754436.JCM19237_2118"/>
<gene>
    <name evidence="2" type="ORF">JCM19237_2118</name>
</gene>
<protein>
    <submittedName>
        <fullName evidence="2">Lipoprotein</fullName>
    </submittedName>
</protein>
<dbReference type="PROSITE" id="PS51257">
    <property type="entry name" value="PROKAR_LIPOPROTEIN"/>
    <property type="match status" value="1"/>
</dbReference>
<dbReference type="EMBL" id="BBMN01000003">
    <property type="protein sequence ID" value="GAL03967.1"/>
    <property type="molecule type" value="Genomic_DNA"/>
</dbReference>
<reference evidence="2 3" key="1">
    <citation type="journal article" date="2014" name="Genome Announc.">
        <title>Draft Genome Sequences of Two Vibrionaceae Species, Vibrio ponticus C121 and Photobacterium aphoticum C119, Isolated as Coral Reef Microbiota.</title>
        <authorList>
            <person name="Al-saari N."/>
            <person name="Meirelles P.M."/>
            <person name="Mino S."/>
            <person name="Suda W."/>
            <person name="Oshima K."/>
            <person name="Hattori M."/>
            <person name="Ohkuma M."/>
            <person name="Thompson F.L."/>
            <person name="Gomez-Gil B."/>
            <person name="Sawabe T."/>
            <person name="Sawabe T."/>
        </authorList>
    </citation>
    <scope>NUCLEOTIDE SEQUENCE [LARGE SCALE GENOMIC DNA]</scope>
    <source>
        <strain evidence="2 3">JCM 19237</strain>
    </source>
</reference>
<dbReference type="Proteomes" id="UP000029227">
    <property type="component" value="Unassembled WGS sequence"/>
</dbReference>
<dbReference type="AlphaFoldDB" id="A0A090R8N8"/>
<evidence type="ECO:0000313" key="2">
    <source>
        <dbReference type="EMBL" id="GAL03967.1"/>
    </source>
</evidence>
<accession>A0A090R8N8</accession>